<organism evidence="4 5">
    <name type="scientific">Hyperthermus butylicus (strain DSM 5456 / JCM 9403 / PLM1-5)</name>
    <dbReference type="NCBI Taxonomy" id="415426"/>
    <lineage>
        <taxon>Archaea</taxon>
        <taxon>Thermoproteota</taxon>
        <taxon>Thermoprotei</taxon>
        <taxon>Desulfurococcales</taxon>
        <taxon>Pyrodictiaceae</taxon>
        <taxon>Hyperthermus</taxon>
    </lineage>
</organism>
<proteinExistence type="inferred from homology"/>
<dbReference type="Pfam" id="PF01954">
    <property type="entry name" value="AF2212-like"/>
    <property type="match status" value="1"/>
</dbReference>
<dbReference type="AlphaFoldDB" id="A2BN74"/>
<sequence>MGMFDTVSRVIRVRFEKGVFKPLDRVDFREGEELVVFVRRCRVREVLDKYVGLFGEATVEELEEEEAQVQRPRHS</sequence>
<keyword evidence="5" id="KW-1185">Reference proteome</keyword>
<dbReference type="EnsemblBacteria" id="ABM81435">
    <property type="protein sequence ID" value="ABM81435"/>
    <property type="gene ID" value="Hbut_1620"/>
</dbReference>
<gene>
    <name evidence="4" type="ordered locus">Hbut_1620</name>
</gene>
<dbReference type="Proteomes" id="UP000002593">
    <property type="component" value="Chromosome"/>
</dbReference>
<dbReference type="EMBL" id="CP000493">
    <property type="protein sequence ID" value="ABM81435.1"/>
    <property type="molecule type" value="Genomic_DNA"/>
</dbReference>
<dbReference type="eggNOG" id="arCOG03880">
    <property type="taxonomic scope" value="Archaea"/>
</dbReference>
<evidence type="ECO:0000256" key="3">
    <source>
        <dbReference type="RuleBase" id="RU368051"/>
    </source>
</evidence>
<dbReference type="SUPFAM" id="SSF141694">
    <property type="entry name" value="AF2212/PG0164-like"/>
    <property type="match status" value="1"/>
</dbReference>
<name>A2BN74_HYPBU</name>
<comment type="similarity">
    <text evidence="1 3">Belongs to the UPF0165 family.</text>
</comment>
<evidence type="ECO:0000256" key="1">
    <source>
        <dbReference type="ARBA" id="ARBA00006615"/>
    </source>
</evidence>
<dbReference type="InterPro" id="IPR024069">
    <property type="entry name" value="AF2212-like_dom_sf"/>
</dbReference>
<reference evidence="4 5" key="1">
    <citation type="journal article" date="2007" name="Archaea">
        <title>The genome of Hyperthermus butylicus: a sulfur-reducing, peptide fermenting, neutrophilic Crenarchaeote growing up to 108 degrees C.</title>
        <authorList>
            <person name="Brugger K."/>
            <person name="Chen L."/>
            <person name="Stark M."/>
            <person name="Zibat A."/>
            <person name="Redder P."/>
            <person name="Ruepp A."/>
            <person name="Awayez M."/>
            <person name="She Q."/>
            <person name="Garrett R.A."/>
            <person name="Klenk H.P."/>
        </authorList>
    </citation>
    <scope>NUCLEOTIDE SEQUENCE [LARGE SCALE GENOMIC DNA]</scope>
    <source>
        <strain evidence="5">DSM 5456 / JCM 9403 / PLM1-5</strain>
    </source>
</reference>
<dbReference type="HOGENOM" id="CLU_200885_1_0_2"/>
<keyword evidence="2 3" id="KW-1277">Toxin-antitoxin system</keyword>
<dbReference type="KEGG" id="hbu:Hbut_1620"/>
<evidence type="ECO:0000313" key="5">
    <source>
        <dbReference type="Proteomes" id="UP000002593"/>
    </source>
</evidence>
<protein>
    <recommendedName>
        <fullName evidence="3">Antitoxin</fullName>
    </recommendedName>
</protein>
<dbReference type="InterPro" id="IPR008203">
    <property type="entry name" value="AF2212-like"/>
</dbReference>
<accession>A2BN74</accession>
<evidence type="ECO:0000313" key="4">
    <source>
        <dbReference type="EMBL" id="ABM81435.1"/>
    </source>
</evidence>
<dbReference type="Gene3D" id="4.10.1150.10">
    <property type="entry name" value="AF2212/PG0164-like"/>
    <property type="match status" value="1"/>
</dbReference>
<evidence type="ECO:0000256" key="2">
    <source>
        <dbReference type="ARBA" id="ARBA00022649"/>
    </source>
</evidence>
<dbReference type="STRING" id="415426.Hbut_1620"/>
<comment type="function">
    <text evidence="3">Antitoxin component of a type II toxin-antitoxin (TA) system.</text>
</comment>